<keyword evidence="2" id="KW-0808">Transferase</keyword>
<name>A0ABS5Y4S5_9CYAN</name>
<dbReference type="PANTHER" id="PTHR36836:SF1">
    <property type="entry name" value="COLANIC ACID BIOSYNTHESIS PROTEIN WCAK"/>
    <property type="match status" value="1"/>
</dbReference>
<dbReference type="RefSeq" id="WP_215618403.1">
    <property type="nucleotide sequence ID" value="NZ_JADOER010000008.1"/>
</dbReference>
<protein>
    <submittedName>
        <fullName evidence="2">Polysaccharide pyruvyl transferase family protein</fullName>
    </submittedName>
</protein>
<dbReference type="GO" id="GO:0016740">
    <property type="term" value="F:transferase activity"/>
    <property type="evidence" value="ECO:0007669"/>
    <property type="project" value="UniProtKB-KW"/>
</dbReference>
<evidence type="ECO:0000313" key="3">
    <source>
        <dbReference type="Proteomes" id="UP001196661"/>
    </source>
</evidence>
<comment type="caution">
    <text evidence="2">The sequence shown here is derived from an EMBL/GenBank/DDBJ whole genome shotgun (WGS) entry which is preliminary data.</text>
</comment>
<reference evidence="2 3" key="1">
    <citation type="journal article" date="2021" name="Mar. Drugs">
        <title>Genome Reduction and Secondary Metabolism of the Marine Sponge-Associated Cyanobacterium Leptothoe.</title>
        <authorList>
            <person name="Konstantinou D."/>
            <person name="Popin R.V."/>
            <person name="Fewer D.P."/>
            <person name="Sivonen K."/>
            <person name="Gkelis S."/>
        </authorList>
    </citation>
    <scope>NUCLEOTIDE SEQUENCE [LARGE SCALE GENOMIC DNA]</scope>
    <source>
        <strain evidence="2 3">TAU-MAC 1615</strain>
    </source>
</reference>
<organism evidence="2 3">
    <name type="scientific">Leptothoe kymatousa TAU-MAC 1615</name>
    <dbReference type="NCBI Taxonomy" id="2364775"/>
    <lineage>
        <taxon>Bacteria</taxon>
        <taxon>Bacillati</taxon>
        <taxon>Cyanobacteriota</taxon>
        <taxon>Cyanophyceae</taxon>
        <taxon>Nodosilineales</taxon>
        <taxon>Cymatolegaceae</taxon>
        <taxon>Leptothoe</taxon>
        <taxon>Leptothoe kymatousa</taxon>
    </lineage>
</organism>
<dbReference type="Proteomes" id="UP001196661">
    <property type="component" value="Unassembled WGS sequence"/>
</dbReference>
<gene>
    <name evidence="2" type="ORF">IXB28_09845</name>
</gene>
<evidence type="ECO:0000259" key="1">
    <source>
        <dbReference type="Pfam" id="PF04230"/>
    </source>
</evidence>
<accession>A0ABS5Y4S5</accession>
<sequence>MSWGNKILVCGFYGYHNLGDEAMLKGLCHWLRRCGCGLPLTVYSKDPADTGLRHGVGVLDNRYAPRRRAQVEKWLRHRWAIATHRFFILGGGDLLRDAPDRDVAGEWLQPLERAIQAGKRTLVLGISVGKLWRPETKARIKQALQQVNLIAVRDHASCQRLVELGLTPRSIYVMSDLALEAVVPADRRGDGGGGPHIGISVRPVAGRNGQSSDADFYQQLANLADTLVETHGATVHLFPFQAYPDDFRQRHLPPVDDETAIAEVVRRSRYCDRLRPLPRIASLDDLNHRISQLDVMVGTRLHAVILAAGLGVPVVAIEYAPKVSGFMAAIQQTRWTLALEDFTAPKALDLIDAILSDSVAVRQRLNQSVQTYRTSMAPVDQALQQVLLM</sequence>
<dbReference type="Pfam" id="PF04230">
    <property type="entry name" value="PS_pyruv_trans"/>
    <property type="match status" value="1"/>
</dbReference>
<feature type="domain" description="Polysaccharide pyruvyl transferase" evidence="1">
    <location>
        <begin position="17"/>
        <end position="319"/>
    </location>
</feature>
<dbReference type="PANTHER" id="PTHR36836">
    <property type="entry name" value="COLANIC ACID BIOSYNTHESIS PROTEIN WCAK"/>
    <property type="match status" value="1"/>
</dbReference>
<dbReference type="EMBL" id="JADOER010000008">
    <property type="protein sequence ID" value="MBT9312508.1"/>
    <property type="molecule type" value="Genomic_DNA"/>
</dbReference>
<proteinExistence type="predicted"/>
<dbReference type="InterPro" id="IPR007345">
    <property type="entry name" value="Polysacch_pyruvyl_Trfase"/>
</dbReference>
<evidence type="ECO:0000313" key="2">
    <source>
        <dbReference type="EMBL" id="MBT9312508.1"/>
    </source>
</evidence>
<keyword evidence="3" id="KW-1185">Reference proteome</keyword>